<evidence type="ECO:0000256" key="1">
    <source>
        <dbReference type="ARBA" id="ARBA00004123"/>
    </source>
</evidence>
<keyword evidence="6" id="KW-0539">Nucleus</keyword>
<feature type="compositionally biased region" description="Basic residues" evidence="8">
    <location>
        <begin position="9"/>
        <end position="31"/>
    </location>
</feature>
<dbReference type="GO" id="GO:0003712">
    <property type="term" value="F:transcription coregulator activity"/>
    <property type="evidence" value="ECO:0007669"/>
    <property type="project" value="TreeGrafter"/>
</dbReference>
<evidence type="ECO:0000259" key="9">
    <source>
        <dbReference type="PROSITE" id="PS50089"/>
    </source>
</evidence>
<comment type="caution">
    <text evidence="10">The sequence shown here is derived from an EMBL/GenBank/DDBJ whole genome shotgun (WGS) entry which is preliminary data.</text>
</comment>
<dbReference type="PROSITE" id="PS50089">
    <property type="entry name" value="ZF_RING_2"/>
    <property type="match status" value="1"/>
</dbReference>
<dbReference type="InterPro" id="IPR018866">
    <property type="entry name" value="Znf-4CXXC_R1"/>
</dbReference>
<dbReference type="GO" id="GO:0032454">
    <property type="term" value="F:histone H3K9 demethylase activity"/>
    <property type="evidence" value="ECO:0007669"/>
    <property type="project" value="InterPro"/>
</dbReference>
<feature type="domain" description="RING-type" evidence="9">
    <location>
        <begin position="59"/>
        <end position="106"/>
    </location>
</feature>
<dbReference type="EMBL" id="PDCK01000040">
    <property type="protein sequence ID" value="PRQ47655.1"/>
    <property type="molecule type" value="Genomic_DNA"/>
</dbReference>
<evidence type="ECO:0000256" key="6">
    <source>
        <dbReference type="ARBA" id="ARBA00023242"/>
    </source>
</evidence>
<evidence type="ECO:0000256" key="2">
    <source>
        <dbReference type="ARBA" id="ARBA00006801"/>
    </source>
</evidence>
<evidence type="ECO:0000256" key="4">
    <source>
        <dbReference type="ARBA" id="ARBA00023015"/>
    </source>
</evidence>
<evidence type="ECO:0000256" key="7">
    <source>
        <dbReference type="PROSITE-ProRule" id="PRU00175"/>
    </source>
</evidence>
<dbReference type="Proteomes" id="UP000238479">
    <property type="component" value="Chromosome 2"/>
</dbReference>
<dbReference type="PANTHER" id="PTHR12549">
    <property type="entry name" value="JMJC DOMAIN-CONTAINING HISTONE DEMETHYLATION PROTEIN"/>
    <property type="match status" value="1"/>
</dbReference>
<dbReference type="InterPro" id="IPR001841">
    <property type="entry name" value="Znf_RING"/>
</dbReference>
<accession>A0A2P6RMK0</accession>
<evidence type="ECO:0000256" key="3">
    <source>
        <dbReference type="ARBA" id="ARBA00022723"/>
    </source>
</evidence>
<keyword evidence="11" id="KW-1185">Reference proteome</keyword>
<evidence type="ECO:0000313" key="11">
    <source>
        <dbReference type="Proteomes" id="UP000238479"/>
    </source>
</evidence>
<dbReference type="Gramene" id="PRQ47655">
    <property type="protein sequence ID" value="PRQ47655"/>
    <property type="gene ID" value="RchiOBHm_Chr2g0102041"/>
</dbReference>
<dbReference type="GO" id="GO:0008270">
    <property type="term" value="F:zinc ion binding"/>
    <property type="evidence" value="ECO:0007669"/>
    <property type="project" value="UniProtKB-KW"/>
</dbReference>
<keyword evidence="7" id="KW-0863">Zinc-finger</keyword>
<organism evidence="10 11">
    <name type="scientific">Rosa chinensis</name>
    <name type="common">China rose</name>
    <dbReference type="NCBI Taxonomy" id="74649"/>
    <lineage>
        <taxon>Eukaryota</taxon>
        <taxon>Viridiplantae</taxon>
        <taxon>Streptophyta</taxon>
        <taxon>Embryophyta</taxon>
        <taxon>Tracheophyta</taxon>
        <taxon>Spermatophyta</taxon>
        <taxon>Magnoliopsida</taxon>
        <taxon>eudicotyledons</taxon>
        <taxon>Gunneridae</taxon>
        <taxon>Pentapetalae</taxon>
        <taxon>rosids</taxon>
        <taxon>fabids</taxon>
        <taxon>Rosales</taxon>
        <taxon>Rosaceae</taxon>
        <taxon>Rosoideae</taxon>
        <taxon>Rosoideae incertae sedis</taxon>
        <taxon>Rosa</taxon>
    </lineage>
</organism>
<reference evidence="10 11" key="1">
    <citation type="journal article" date="2018" name="Nat. Genet.">
        <title>The Rosa genome provides new insights in the design of modern roses.</title>
        <authorList>
            <person name="Bendahmane M."/>
        </authorList>
    </citation>
    <scope>NUCLEOTIDE SEQUENCE [LARGE SCALE GENOMIC DNA]</scope>
    <source>
        <strain evidence="11">cv. Old Blush</strain>
    </source>
</reference>
<dbReference type="Pfam" id="PF10497">
    <property type="entry name" value="zf-4CXXC_R1"/>
    <property type="match status" value="1"/>
</dbReference>
<evidence type="ECO:0000313" key="10">
    <source>
        <dbReference type="EMBL" id="PRQ47655.1"/>
    </source>
</evidence>
<sequence>MNHSDFRARQLKNSKHTGQKVCKRPRGRPRKFSNLQAHPRDLKQGISTDTLERKESLWCHQCLRNDRNGVVICLNCRKKRYCYDCLAKWYLEKTKEDIEIACPYCRGNCNCRICLKEYLVVMAGHEETDTNIKLEKLLYLLCKTLPLLKHIQ</sequence>
<evidence type="ECO:0000256" key="8">
    <source>
        <dbReference type="SAM" id="MobiDB-lite"/>
    </source>
</evidence>
<dbReference type="InterPro" id="IPR045109">
    <property type="entry name" value="LSDs-like"/>
</dbReference>
<name>A0A2P6RMK0_ROSCH</name>
<feature type="region of interest" description="Disordered" evidence="8">
    <location>
        <begin position="1"/>
        <end position="34"/>
    </location>
</feature>
<dbReference type="GO" id="GO:0031490">
    <property type="term" value="F:chromatin DNA binding"/>
    <property type="evidence" value="ECO:0007669"/>
    <property type="project" value="TreeGrafter"/>
</dbReference>
<comment type="similarity">
    <text evidence="2">Belongs to the JARID1 histone demethylase family.</text>
</comment>
<dbReference type="GO" id="GO:0006357">
    <property type="term" value="P:regulation of transcription by RNA polymerase II"/>
    <property type="evidence" value="ECO:0007669"/>
    <property type="project" value="TreeGrafter"/>
</dbReference>
<keyword evidence="7" id="KW-0862">Zinc</keyword>
<dbReference type="GO" id="GO:0000785">
    <property type="term" value="C:chromatin"/>
    <property type="evidence" value="ECO:0007669"/>
    <property type="project" value="TreeGrafter"/>
</dbReference>
<dbReference type="AlphaFoldDB" id="A0A2P6RMK0"/>
<dbReference type="GO" id="GO:0000118">
    <property type="term" value="C:histone deacetylase complex"/>
    <property type="evidence" value="ECO:0007669"/>
    <property type="project" value="TreeGrafter"/>
</dbReference>
<dbReference type="STRING" id="74649.A0A2P6RMK0"/>
<keyword evidence="5" id="KW-0804">Transcription</keyword>
<dbReference type="PANTHER" id="PTHR12549:SF38">
    <property type="entry name" value="JMJC DOMAIN-CONTAINING HISTONE DEMETHYLASE 2, ISOFORM A"/>
    <property type="match status" value="1"/>
</dbReference>
<evidence type="ECO:0000256" key="5">
    <source>
        <dbReference type="ARBA" id="ARBA00023163"/>
    </source>
</evidence>
<gene>
    <name evidence="10" type="ORF">RchiOBHm_Chr2g0102041</name>
</gene>
<keyword evidence="4" id="KW-0805">Transcription regulation</keyword>
<protein>
    <submittedName>
        <fullName evidence="10">Putative transcription factor C2H2 family</fullName>
    </submittedName>
</protein>
<comment type="subcellular location">
    <subcellularLocation>
        <location evidence="1">Nucleus</location>
    </subcellularLocation>
</comment>
<keyword evidence="3" id="KW-0479">Metal-binding</keyword>
<proteinExistence type="inferred from homology"/>